<sequence>MLEKMKEIIAEQLNCDAESITPETSFKEDLGADSLDLFELVMALEDEYSVEIPSEELQDLTTVGAVIDYLKAKGVEE</sequence>
<dbReference type="NCBIfam" id="TIGR00517">
    <property type="entry name" value="acyl_carrier"/>
    <property type="match status" value="1"/>
</dbReference>
<comment type="PTM">
    <text evidence="9">4'-phosphopantetheine is transferred from CoA to a specific serine of apo-ACP by acpS.</text>
</comment>
<evidence type="ECO:0000256" key="7">
    <source>
        <dbReference type="HAMAP-Rule" id="MF_01217"/>
    </source>
</evidence>
<dbReference type="NCBIfam" id="NF002148">
    <property type="entry name" value="PRK00982.1-2"/>
    <property type="match status" value="1"/>
</dbReference>
<gene>
    <name evidence="7 11" type="primary">acpP</name>
    <name evidence="11" type="ORF">H9747_09370</name>
</gene>
<feature type="modified residue" description="O-(pantetheine 4'-phosphoryl)serine" evidence="7">
    <location>
        <position position="34"/>
    </location>
</feature>
<dbReference type="PROSITE" id="PS50075">
    <property type="entry name" value="CARRIER"/>
    <property type="match status" value="1"/>
</dbReference>
<dbReference type="AlphaFoldDB" id="A0A9D1PDF6"/>
<dbReference type="GO" id="GO:0016020">
    <property type="term" value="C:membrane"/>
    <property type="evidence" value="ECO:0007669"/>
    <property type="project" value="GOC"/>
</dbReference>
<dbReference type="InterPro" id="IPR003231">
    <property type="entry name" value="ACP"/>
</dbReference>
<protein>
    <recommendedName>
        <fullName evidence="7 8">Acyl carrier protein</fullName>
        <shortName evidence="7">ACP</shortName>
    </recommendedName>
</protein>
<evidence type="ECO:0000256" key="8">
    <source>
        <dbReference type="NCBIfam" id="TIGR00517"/>
    </source>
</evidence>
<name>A0A9D1PDF6_9FIRM</name>
<comment type="caution">
    <text evidence="11">The sequence shown here is derived from an EMBL/GenBank/DDBJ whole genome shotgun (WGS) entry which is preliminary data.</text>
</comment>
<dbReference type="GO" id="GO:0000035">
    <property type="term" value="F:acyl binding"/>
    <property type="evidence" value="ECO:0007669"/>
    <property type="project" value="TreeGrafter"/>
</dbReference>
<dbReference type="SMART" id="SM00823">
    <property type="entry name" value="PKS_PP"/>
    <property type="match status" value="1"/>
</dbReference>
<reference evidence="11" key="2">
    <citation type="submission" date="2021-04" db="EMBL/GenBank/DDBJ databases">
        <authorList>
            <person name="Gilroy R."/>
        </authorList>
    </citation>
    <scope>NUCLEOTIDE SEQUENCE</scope>
    <source>
        <strain evidence="11">CHK195-9823</strain>
    </source>
</reference>
<keyword evidence="7" id="KW-0963">Cytoplasm</keyword>
<dbReference type="HAMAP" id="MF_01217">
    <property type="entry name" value="Acyl_carrier"/>
    <property type="match status" value="1"/>
</dbReference>
<keyword evidence="4 7" id="KW-0276">Fatty acid metabolism</keyword>
<dbReference type="PANTHER" id="PTHR20863">
    <property type="entry name" value="ACYL CARRIER PROTEIN"/>
    <property type="match status" value="1"/>
</dbReference>
<dbReference type="Pfam" id="PF00550">
    <property type="entry name" value="PP-binding"/>
    <property type="match status" value="1"/>
</dbReference>
<dbReference type="Gene3D" id="1.10.1200.10">
    <property type="entry name" value="ACP-like"/>
    <property type="match status" value="1"/>
</dbReference>
<dbReference type="GO" id="GO:0009245">
    <property type="term" value="P:lipid A biosynthetic process"/>
    <property type="evidence" value="ECO:0007669"/>
    <property type="project" value="TreeGrafter"/>
</dbReference>
<evidence type="ECO:0000256" key="4">
    <source>
        <dbReference type="ARBA" id="ARBA00022832"/>
    </source>
</evidence>
<keyword evidence="1 7" id="KW-0596">Phosphopantetheine</keyword>
<evidence type="ECO:0000256" key="5">
    <source>
        <dbReference type="ARBA" id="ARBA00023098"/>
    </source>
</evidence>
<organism evidence="11 12">
    <name type="scientific">Candidatus Blautia stercorigallinarum</name>
    <dbReference type="NCBI Taxonomy" id="2838501"/>
    <lineage>
        <taxon>Bacteria</taxon>
        <taxon>Bacillati</taxon>
        <taxon>Bacillota</taxon>
        <taxon>Clostridia</taxon>
        <taxon>Lachnospirales</taxon>
        <taxon>Lachnospiraceae</taxon>
        <taxon>Blautia</taxon>
    </lineage>
</organism>
<evidence type="ECO:0000313" key="11">
    <source>
        <dbReference type="EMBL" id="HIV39185.1"/>
    </source>
</evidence>
<comment type="pathway">
    <text evidence="7 9">Lipid metabolism; fatty acid biosynthesis.</text>
</comment>
<evidence type="ECO:0000256" key="3">
    <source>
        <dbReference type="ARBA" id="ARBA00022553"/>
    </source>
</evidence>
<comment type="function">
    <text evidence="7 9">Carrier of the growing fatty acid chain in fatty acid biosynthesis.</text>
</comment>
<evidence type="ECO:0000259" key="10">
    <source>
        <dbReference type="PROSITE" id="PS50075"/>
    </source>
</evidence>
<comment type="subcellular location">
    <subcellularLocation>
        <location evidence="7">Cytoplasm</location>
    </subcellularLocation>
</comment>
<comment type="similarity">
    <text evidence="7">Belongs to the acyl carrier protein (ACP) family.</text>
</comment>
<keyword evidence="3 7" id="KW-0597">Phosphoprotein</keyword>
<dbReference type="SUPFAM" id="SSF47336">
    <property type="entry name" value="ACP-like"/>
    <property type="match status" value="1"/>
</dbReference>
<proteinExistence type="inferred from homology"/>
<feature type="domain" description="Carrier" evidence="10">
    <location>
        <begin position="1"/>
        <end position="74"/>
    </location>
</feature>
<reference evidence="11" key="1">
    <citation type="journal article" date="2021" name="PeerJ">
        <title>Extensive microbial diversity within the chicken gut microbiome revealed by metagenomics and culture.</title>
        <authorList>
            <person name="Gilroy R."/>
            <person name="Ravi A."/>
            <person name="Getino M."/>
            <person name="Pursley I."/>
            <person name="Horton D.L."/>
            <person name="Alikhan N.F."/>
            <person name="Baker D."/>
            <person name="Gharbi K."/>
            <person name="Hall N."/>
            <person name="Watson M."/>
            <person name="Adriaenssens E.M."/>
            <person name="Foster-Nyarko E."/>
            <person name="Jarju S."/>
            <person name="Secka A."/>
            <person name="Antonio M."/>
            <person name="Oren A."/>
            <person name="Chaudhuri R.R."/>
            <person name="La Ragione R."/>
            <person name="Hildebrand F."/>
            <person name="Pallen M.J."/>
        </authorList>
    </citation>
    <scope>NUCLEOTIDE SEQUENCE</scope>
    <source>
        <strain evidence="11">CHK195-9823</strain>
    </source>
</reference>
<dbReference type="PANTHER" id="PTHR20863:SF76">
    <property type="entry name" value="CARRIER DOMAIN-CONTAINING PROTEIN"/>
    <property type="match status" value="1"/>
</dbReference>
<evidence type="ECO:0000256" key="9">
    <source>
        <dbReference type="RuleBase" id="RU003545"/>
    </source>
</evidence>
<keyword evidence="6 7" id="KW-0275">Fatty acid biosynthesis</keyword>
<dbReference type="InterPro" id="IPR009081">
    <property type="entry name" value="PP-bd_ACP"/>
</dbReference>
<dbReference type="GO" id="GO:0031177">
    <property type="term" value="F:phosphopantetheine binding"/>
    <property type="evidence" value="ECO:0007669"/>
    <property type="project" value="InterPro"/>
</dbReference>
<dbReference type="NCBIfam" id="NF002150">
    <property type="entry name" value="PRK00982.1-4"/>
    <property type="match status" value="1"/>
</dbReference>
<keyword evidence="2 7" id="KW-0444">Lipid biosynthesis</keyword>
<dbReference type="GO" id="GO:0000036">
    <property type="term" value="F:acyl carrier activity"/>
    <property type="evidence" value="ECO:0007669"/>
    <property type="project" value="UniProtKB-UniRule"/>
</dbReference>
<dbReference type="Proteomes" id="UP000886814">
    <property type="component" value="Unassembled WGS sequence"/>
</dbReference>
<comment type="PTM">
    <text evidence="7">4'-phosphopantetheine is transferred from CoA to a specific serine of apo-ACP by AcpS. This modification is essential for activity because fatty acids are bound in thioester linkage to the sulfhydryl of the prosthetic group.</text>
</comment>
<dbReference type="EMBL" id="DXIQ01000059">
    <property type="protein sequence ID" value="HIV39185.1"/>
    <property type="molecule type" value="Genomic_DNA"/>
</dbReference>
<evidence type="ECO:0000256" key="2">
    <source>
        <dbReference type="ARBA" id="ARBA00022516"/>
    </source>
</evidence>
<keyword evidence="5 7" id="KW-0443">Lipid metabolism</keyword>
<evidence type="ECO:0000256" key="6">
    <source>
        <dbReference type="ARBA" id="ARBA00023160"/>
    </source>
</evidence>
<evidence type="ECO:0000313" key="12">
    <source>
        <dbReference type="Proteomes" id="UP000886814"/>
    </source>
</evidence>
<evidence type="ECO:0000256" key="1">
    <source>
        <dbReference type="ARBA" id="ARBA00022450"/>
    </source>
</evidence>
<accession>A0A9D1PDF6</accession>
<dbReference type="InterPro" id="IPR020806">
    <property type="entry name" value="PKS_PP-bd"/>
</dbReference>
<dbReference type="GO" id="GO:0005829">
    <property type="term" value="C:cytosol"/>
    <property type="evidence" value="ECO:0007669"/>
    <property type="project" value="TreeGrafter"/>
</dbReference>
<dbReference type="NCBIfam" id="NF009104">
    <property type="entry name" value="PRK12449.1"/>
    <property type="match status" value="1"/>
</dbReference>
<dbReference type="InterPro" id="IPR036736">
    <property type="entry name" value="ACP-like_sf"/>
</dbReference>